<evidence type="ECO:0000256" key="2">
    <source>
        <dbReference type="ARBA" id="ARBA00004776"/>
    </source>
</evidence>
<keyword evidence="3" id="KW-0645">Protease</keyword>
<protein>
    <recommendedName>
        <fullName evidence="11">Murein endopeptidase K</fullName>
    </recommendedName>
</protein>
<feature type="region of interest" description="Disordered" evidence="12">
    <location>
        <begin position="378"/>
        <end position="433"/>
    </location>
</feature>
<dbReference type="InterPro" id="IPR009045">
    <property type="entry name" value="Zn_M74/Hedgehog-like"/>
</dbReference>
<keyword evidence="8" id="KW-0482">Metalloprotease</keyword>
<keyword evidence="7" id="KW-0862">Zinc</keyword>
<dbReference type="InterPro" id="IPR010275">
    <property type="entry name" value="MepK"/>
</dbReference>
<evidence type="ECO:0000256" key="3">
    <source>
        <dbReference type="ARBA" id="ARBA00022670"/>
    </source>
</evidence>
<evidence type="ECO:0000313" key="13">
    <source>
        <dbReference type="EMBL" id="MDC7787926.1"/>
    </source>
</evidence>
<reference evidence="13" key="2">
    <citation type="submission" date="2023-02" db="EMBL/GenBank/DDBJ databases">
        <authorList>
            <person name="Rayyan A."/>
            <person name="Meyer T."/>
            <person name="Kyndt J.A."/>
        </authorList>
    </citation>
    <scope>NUCLEOTIDE SEQUENCE</scope>
    <source>
        <strain evidence="13">DSM 9987</strain>
    </source>
</reference>
<keyword evidence="14" id="KW-1185">Reference proteome</keyword>
<comment type="cofactor">
    <cofactor evidence="1">
        <name>Zn(2+)</name>
        <dbReference type="ChEBI" id="CHEBI:29105"/>
    </cofactor>
</comment>
<comment type="similarity">
    <text evidence="10">Belongs to the peptidase M15 family.</text>
</comment>
<evidence type="ECO:0000256" key="1">
    <source>
        <dbReference type="ARBA" id="ARBA00001947"/>
    </source>
</evidence>
<dbReference type="EMBL" id="JAQQLI010000034">
    <property type="protein sequence ID" value="MDC7787926.1"/>
    <property type="molecule type" value="Genomic_DNA"/>
</dbReference>
<evidence type="ECO:0000256" key="8">
    <source>
        <dbReference type="ARBA" id="ARBA00023049"/>
    </source>
</evidence>
<dbReference type="RefSeq" id="WP_272778759.1">
    <property type="nucleotide sequence ID" value="NZ_JAQQLI010000034.1"/>
</dbReference>
<evidence type="ECO:0000256" key="4">
    <source>
        <dbReference type="ARBA" id="ARBA00022723"/>
    </source>
</evidence>
<feature type="region of interest" description="Disordered" evidence="12">
    <location>
        <begin position="261"/>
        <end position="319"/>
    </location>
</feature>
<sequence>MALSNVRLDSATGMVVRAGRRVGLAALVLFLGCDGLQTAAANGDTRTLTFHHTHTGESLTVTYRRDGRYDDEALKKINWVMRDWRRNKAVRMDPAVIDAVWELTRSVDATDVDIICGYRAPETNSMLRARSGGVAKASQHMLGKAIDLKVRGVSLEKQRAAAMRLHRGGVGYYPGSQFIHVDTASIRHWPRMTYDQLARVFPDGRTVHVPSNGKPLPGYQLALADLQKRGSSSAVASAEAGSLLKPGKNLLASLFGGARDAEEDEDATRAPAASPKADTKPAARPRQTRIQTAQADIAKAELRPEPKLEAKPEARPAAARVEVARPAAARVAARPAAAPAVAPAPAGPEMFALASASSTPVQLASAGDMPVESTAVAVLGGAPPRPPAELGSTDMAPTAAVDPQPVRTASADPMAPVGRDRTPSRTGSLWSRERDAADRVPLELALAYATEPDRRGAAAPARAPAMGSLVDRARLSAGAAVAAPATAPAADGPLTVVKKIAARVTSDRAGEAAAAPRSAPAAVVPVKAGMRFDDPWLRAVMLTPSLHAAMTVTSYGDPDYVELRSLMGKPTGSVVMAFGSDPYPGLASNRFSGGAVVFVSTVTFRTAALR</sequence>
<feature type="compositionally biased region" description="Basic and acidic residues" evidence="12">
    <location>
        <begin position="298"/>
        <end position="314"/>
    </location>
</feature>
<dbReference type="Proteomes" id="UP001165652">
    <property type="component" value="Unassembled WGS sequence"/>
</dbReference>
<dbReference type="SUPFAM" id="SSF55166">
    <property type="entry name" value="Hedgehog/DD-peptidase"/>
    <property type="match status" value="1"/>
</dbReference>
<evidence type="ECO:0000256" key="6">
    <source>
        <dbReference type="ARBA" id="ARBA00022801"/>
    </source>
</evidence>
<dbReference type="Pfam" id="PF05951">
    <property type="entry name" value="Peptidase_M15_2"/>
    <property type="match status" value="1"/>
</dbReference>
<keyword evidence="9" id="KW-0961">Cell wall biogenesis/degradation</keyword>
<keyword evidence="5" id="KW-0732">Signal</keyword>
<evidence type="ECO:0000256" key="12">
    <source>
        <dbReference type="SAM" id="MobiDB-lite"/>
    </source>
</evidence>
<evidence type="ECO:0000313" key="14">
    <source>
        <dbReference type="Proteomes" id="UP001165652"/>
    </source>
</evidence>
<evidence type="ECO:0000256" key="10">
    <source>
        <dbReference type="ARBA" id="ARBA00093448"/>
    </source>
</evidence>
<reference evidence="13" key="1">
    <citation type="journal article" date="2023" name="Microbiol Resour">
        <title>Genome Sequences of Rhodoplanes serenus and Two Thermotolerant Strains, Rhodoplanes tepidamans and 'Rhodoplanes cryptolactis,' Further Refine the Genus.</title>
        <authorList>
            <person name="Rayyan A.A."/>
            <person name="Kyndt J.A."/>
        </authorList>
    </citation>
    <scope>NUCLEOTIDE SEQUENCE</scope>
    <source>
        <strain evidence="13">DSM 9987</strain>
    </source>
</reference>
<organism evidence="13 14">
    <name type="scientific">Rhodoplanes tepidamans</name>
    <name type="common">Rhodoplanes cryptolactis</name>
    <dbReference type="NCBI Taxonomy" id="200616"/>
    <lineage>
        <taxon>Bacteria</taxon>
        <taxon>Pseudomonadati</taxon>
        <taxon>Pseudomonadota</taxon>
        <taxon>Alphaproteobacteria</taxon>
        <taxon>Hyphomicrobiales</taxon>
        <taxon>Nitrobacteraceae</taxon>
        <taxon>Rhodoplanes</taxon>
    </lineage>
</organism>
<evidence type="ECO:0000256" key="5">
    <source>
        <dbReference type="ARBA" id="ARBA00022729"/>
    </source>
</evidence>
<dbReference type="PROSITE" id="PS51257">
    <property type="entry name" value="PROKAR_LIPOPROTEIN"/>
    <property type="match status" value="1"/>
</dbReference>
<dbReference type="PANTHER" id="PTHR37425">
    <property type="match status" value="1"/>
</dbReference>
<name>A0ABT5JF36_RHOTP</name>
<comment type="pathway">
    <text evidence="2">Cell wall biogenesis; cell wall polysaccharide biosynthesis.</text>
</comment>
<comment type="caution">
    <text evidence="13">The sequence shown here is derived from an EMBL/GenBank/DDBJ whole genome shotgun (WGS) entry which is preliminary data.</text>
</comment>
<dbReference type="CDD" id="cd14844">
    <property type="entry name" value="Zn-DD-carboxypeptidase_like"/>
    <property type="match status" value="1"/>
</dbReference>
<evidence type="ECO:0000256" key="7">
    <source>
        <dbReference type="ARBA" id="ARBA00022833"/>
    </source>
</evidence>
<accession>A0ABT5JF36</accession>
<proteinExistence type="inferred from homology"/>
<dbReference type="Gene3D" id="3.30.1380.10">
    <property type="match status" value="1"/>
</dbReference>
<dbReference type="PANTHER" id="PTHR37425:SF1">
    <property type="entry name" value="OUTER MEMBRANE PROTEIN"/>
    <property type="match status" value="1"/>
</dbReference>
<gene>
    <name evidence="13" type="ORF">PQJ73_19735</name>
</gene>
<keyword evidence="4" id="KW-0479">Metal-binding</keyword>
<evidence type="ECO:0000256" key="11">
    <source>
        <dbReference type="ARBA" id="ARBA00093666"/>
    </source>
</evidence>
<evidence type="ECO:0000256" key="9">
    <source>
        <dbReference type="ARBA" id="ARBA00023316"/>
    </source>
</evidence>
<keyword evidence="6" id="KW-0378">Hydrolase</keyword>